<dbReference type="Proteomes" id="UP001165060">
    <property type="component" value="Unassembled WGS sequence"/>
</dbReference>
<gene>
    <name evidence="2" type="ORF">TeGR_g10951</name>
</gene>
<reference evidence="2 3" key="1">
    <citation type="journal article" date="2023" name="Commun. Biol.">
        <title>Genome analysis of Parmales, the sister group of diatoms, reveals the evolutionary specialization of diatoms from phago-mixotrophs to photoautotrophs.</title>
        <authorList>
            <person name="Ban H."/>
            <person name="Sato S."/>
            <person name="Yoshikawa S."/>
            <person name="Yamada K."/>
            <person name="Nakamura Y."/>
            <person name="Ichinomiya M."/>
            <person name="Sato N."/>
            <person name="Blanc-Mathieu R."/>
            <person name="Endo H."/>
            <person name="Kuwata A."/>
            <person name="Ogata H."/>
        </authorList>
    </citation>
    <scope>NUCLEOTIDE SEQUENCE [LARGE SCALE GENOMIC DNA]</scope>
</reference>
<name>A0ABQ6M9U2_9STRA</name>
<evidence type="ECO:0000313" key="3">
    <source>
        <dbReference type="Proteomes" id="UP001165060"/>
    </source>
</evidence>
<feature type="compositionally biased region" description="Basic and acidic residues" evidence="1">
    <location>
        <begin position="20"/>
        <end position="32"/>
    </location>
</feature>
<comment type="caution">
    <text evidence="2">The sequence shown here is derived from an EMBL/GenBank/DDBJ whole genome shotgun (WGS) entry which is preliminary data.</text>
</comment>
<organism evidence="2 3">
    <name type="scientific">Tetraparma gracilis</name>
    <dbReference type="NCBI Taxonomy" id="2962635"/>
    <lineage>
        <taxon>Eukaryota</taxon>
        <taxon>Sar</taxon>
        <taxon>Stramenopiles</taxon>
        <taxon>Ochrophyta</taxon>
        <taxon>Bolidophyceae</taxon>
        <taxon>Parmales</taxon>
        <taxon>Triparmaceae</taxon>
        <taxon>Tetraparma</taxon>
    </lineage>
</organism>
<evidence type="ECO:0000313" key="2">
    <source>
        <dbReference type="EMBL" id="GMI22308.1"/>
    </source>
</evidence>
<proteinExistence type="predicted"/>
<accession>A0ABQ6M9U2</accession>
<evidence type="ECO:0000256" key="1">
    <source>
        <dbReference type="SAM" id="MobiDB-lite"/>
    </source>
</evidence>
<protein>
    <submittedName>
        <fullName evidence="2">Uncharacterized protein</fullName>
    </submittedName>
</protein>
<feature type="compositionally biased region" description="Basic residues" evidence="1">
    <location>
        <begin position="9"/>
        <end position="19"/>
    </location>
</feature>
<dbReference type="EMBL" id="BRYB01000079">
    <property type="protein sequence ID" value="GMI22308.1"/>
    <property type="molecule type" value="Genomic_DNA"/>
</dbReference>
<sequence length="190" mass="20233">MSTFVNTAPKRRSSIHQHTKTTETEKAESLRESLSDLRGSFQAMAAEAAAEVESVSRMRTSTAAKLAALEAQDKGEMKRKKSVVLAEAIEAAGAVVEKAQAGENRRRMSLIVAQAAETVENPHDHHDGCPETAKDPAVVPGWQAEGRGRGASVAAEAAELVTNKNEVKRRGSLLAGEAVKQAIFMGTANQ</sequence>
<keyword evidence="3" id="KW-1185">Reference proteome</keyword>
<feature type="region of interest" description="Disordered" evidence="1">
    <location>
        <begin position="1"/>
        <end position="32"/>
    </location>
</feature>